<dbReference type="GO" id="GO:1990281">
    <property type="term" value="C:efflux pump complex"/>
    <property type="evidence" value="ECO:0007669"/>
    <property type="project" value="TreeGrafter"/>
</dbReference>
<dbReference type="AlphaFoldDB" id="X1NF61"/>
<evidence type="ECO:0000256" key="1">
    <source>
        <dbReference type="ARBA" id="ARBA00023054"/>
    </source>
</evidence>
<gene>
    <name evidence="4" type="ORF">S06H3_44764</name>
</gene>
<dbReference type="GO" id="GO:0019898">
    <property type="term" value="C:extrinsic component of membrane"/>
    <property type="evidence" value="ECO:0007669"/>
    <property type="project" value="InterPro"/>
</dbReference>
<sequence>MKKSKIIVILIFIVVIVFIFVRIKGIRSRKPVPSISKIQKAEGIPVKTLKAIKGKLQPTISESGTIRGWKEVAIMSDLTERIIAVNADVGELVQKEHLLIQLKQDEMKSRVNQAEAAYQVVLDSASEIKANLKNIKNRYRRMKRLFEQEVITKQEWENVQTELEVAEAQSQRIDSQTQQAKANLDYIRLQLSNTSIYSPIGGYVTFRRCEPG</sequence>
<feature type="domain" description="Multidrug resistance protein MdtA-like alpha-helical hairpin" evidence="3">
    <location>
        <begin position="129"/>
        <end position="186"/>
    </location>
</feature>
<protein>
    <recommendedName>
        <fullName evidence="3">Multidrug resistance protein MdtA-like alpha-helical hairpin domain-containing protein</fullName>
    </recommendedName>
</protein>
<feature type="transmembrane region" description="Helical" evidence="2">
    <location>
        <begin position="6"/>
        <end position="23"/>
    </location>
</feature>
<comment type="caution">
    <text evidence="4">The sequence shown here is derived from an EMBL/GenBank/DDBJ whole genome shotgun (WGS) entry which is preliminary data.</text>
</comment>
<keyword evidence="1" id="KW-0175">Coiled coil</keyword>
<evidence type="ECO:0000313" key="4">
    <source>
        <dbReference type="EMBL" id="GAI42243.1"/>
    </source>
</evidence>
<evidence type="ECO:0000259" key="3">
    <source>
        <dbReference type="Pfam" id="PF25876"/>
    </source>
</evidence>
<reference evidence="4" key="1">
    <citation type="journal article" date="2014" name="Front. Microbiol.">
        <title>High frequency of phylogenetically diverse reductive dehalogenase-homologous genes in deep subseafloor sedimentary metagenomes.</title>
        <authorList>
            <person name="Kawai M."/>
            <person name="Futagami T."/>
            <person name="Toyoda A."/>
            <person name="Takaki Y."/>
            <person name="Nishi S."/>
            <person name="Hori S."/>
            <person name="Arai W."/>
            <person name="Tsubouchi T."/>
            <person name="Morono Y."/>
            <person name="Uchiyama I."/>
            <person name="Ito T."/>
            <person name="Fujiyama A."/>
            <person name="Inagaki F."/>
            <person name="Takami H."/>
        </authorList>
    </citation>
    <scope>NUCLEOTIDE SEQUENCE</scope>
    <source>
        <strain evidence="4">Expedition CK06-06</strain>
    </source>
</reference>
<dbReference type="Pfam" id="PF25876">
    <property type="entry name" value="HH_MFP_RND"/>
    <property type="match status" value="1"/>
</dbReference>
<dbReference type="GO" id="GO:1990961">
    <property type="term" value="P:xenobiotic detoxification by transmembrane export across the plasma membrane"/>
    <property type="evidence" value="ECO:0007669"/>
    <property type="project" value="InterPro"/>
</dbReference>
<feature type="non-terminal residue" evidence="4">
    <location>
        <position position="212"/>
    </location>
</feature>
<dbReference type="PANTHER" id="PTHR30469">
    <property type="entry name" value="MULTIDRUG RESISTANCE PROTEIN MDTA"/>
    <property type="match status" value="1"/>
</dbReference>
<keyword evidence="2" id="KW-0472">Membrane</keyword>
<dbReference type="InterPro" id="IPR058624">
    <property type="entry name" value="MdtA-like_HH"/>
</dbReference>
<dbReference type="GO" id="GO:1990195">
    <property type="term" value="C:macrolide transmembrane transporter complex"/>
    <property type="evidence" value="ECO:0007669"/>
    <property type="project" value="InterPro"/>
</dbReference>
<name>X1NF61_9ZZZZ</name>
<dbReference type="EMBL" id="BARV01027876">
    <property type="protein sequence ID" value="GAI42243.1"/>
    <property type="molecule type" value="Genomic_DNA"/>
</dbReference>
<organism evidence="4">
    <name type="scientific">marine sediment metagenome</name>
    <dbReference type="NCBI Taxonomy" id="412755"/>
    <lineage>
        <taxon>unclassified sequences</taxon>
        <taxon>metagenomes</taxon>
        <taxon>ecological metagenomes</taxon>
    </lineage>
</organism>
<accession>X1NF61</accession>
<dbReference type="PANTHER" id="PTHR30469:SF15">
    <property type="entry name" value="HLYD FAMILY OF SECRETION PROTEINS"/>
    <property type="match status" value="1"/>
</dbReference>
<dbReference type="SUPFAM" id="SSF111369">
    <property type="entry name" value="HlyD-like secretion proteins"/>
    <property type="match status" value="1"/>
</dbReference>
<keyword evidence="2" id="KW-1133">Transmembrane helix</keyword>
<dbReference type="GO" id="GO:0015562">
    <property type="term" value="F:efflux transmembrane transporter activity"/>
    <property type="evidence" value="ECO:0007669"/>
    <property type="project" value="TreeGrafter"/>
</dbReference>
<dbReference type="Gene3D" id="6.10.140.1990">
    <property type="match status" value="1"/>
</dbReference>
<dbReference type="GO" id="GO:0030313">
    <property type="term" value="C:cell envelope"/>
    <property type="evidence" value="ECO:0007669"/>
    <property type="project" value="UniProtKB-SubCell"/>
</dbReference>
<evidence type="ECO:0000256" key="2">
    <source>
        <dbReference type="SAM" id="Phobius"/>
    </source>
</evidence>
<proteinExistence type="predicted"/>
<dbReference type="InterPro" id="IPR030190">
    <property type="entry name" value="MacA_alpha-hairpin_sf"/>
</dbReference>
<keyword evidence="2" id="KW-0812">Transmembrane</keyword>